<dbReference type="Pfam" id="PF00005">
    <property type="entry name" value="ABC_tran"/>
    <property type="match status" value="1"/>
</dbReference>
<dbReference type="InterPro" id="IPR050166">
    <property type="entry name" value="ABC_transporter_ATP-bind"/>
</dbReference>
<dbReference type="PANTHER" id="PTHR42788">
    <property type="entry name" value="TAURINE IMPORT ATP-BINDING PROTEIN-RELATED"/>
    <property type="match status" value="1"/>
</dbReference>
<sequence>MAEKKLIIENVSKVFHTPGGHPIEALTDVNAYVEEGEFVTIVGTSGCGKSTLLRIVAGLDAPSGGRILLDGREVGGPGADRGMVFQSYTLYEWLTVYDNIAFGMRLRGASPSEIHDKVRFLIDKVGLAGFDDVYPRFLSGGMKQRVAIARAMANDPKILLLDEPFGALDAQTRTIMQELLLQVAEEQKITVLFVTHDIDEAIFLGDAVYVMSFRPGTIKEEVKIDVPHPRDHEVRTSPFFTEIKRRITQSIREETLKAVEASDASARGLSRRGRSWLARLFG</sequence>
<feature type="domain" description="ABC transporter" evidence="4">
    <location>
        <begin position="6"/>
        <end position="240"/>
    </location>
</feature>
<name>A0A1M4TAG2_9BACT</name>
<gene>
    <name evidence="5" type="ORF">SAMN02745206_00236</name>
</gene>
<reference evidence="6" key="1">
    <citation type="submission" date="2016-11" db="EMBL/GenBank/DDBJ databases">
        <authorList>
            <person name="Varghese N."/>
            <person name="Submissions S."/>
        </authorList>
    </citation>
    <scope>NUCLEOTIDE SEQUENCE [LARGE SCALE GENOMIC DNA]</scope>
    <source>
        <strain evidence="6">DSM 9756</strain>
    </source>
</reference>
<dbReference type="Proteomes" id="UP000184076">
    <property type="component" value="Unassembled WGS sequence"/>
</dbReference>
<dbReference type="SUPFAM" id="SSF52540">
    <property type="entry name" value="P-loop containing nucleoside triphosphate hydrolases"/>
    <property type="match status" value="1"/>
</dbReference>
<dbReference type="InterPro" id="IPR017871">
    <property type="entry name" value="ABC_transporter-like_CS"/>
</dbReference>
<keyword evidence="2" id="KW-0547">Nucleotide-binding</keyword>
<dbReference type="RefSeq" id="WP_073036172.1">
    <property type="nucleotide sequence ID" value="NZ_FQVB01000004.1"/>
</dbReference>
<protein>
    <submittedName>
        <fullName evidence="5">NitT/TauT family transport system ATP-binding protein</fullName>
    </submittedName>
</protein>
<evidence type="ECO:0000256" key="1">
    <source>
        <dbReference type="ARBA" id="ARBA00022448"/>
    </source>
</evidence>
<dbReference type="PROSITE" id="PS00211">
    <property type="entry name" value="ABC_TRANSPORTER_1"/>
    <property type="match status" value="1"/>
</dbReference>
<dbReference type="SMART" id="SM00382">
    <property type="entry name" value="AAA"/>
    <property type="match status" value="1"/>
</dbReference>
<dbReference type="Gene3D" id="3.40.50.300">
    <property type="entry name" value="P-loop containing nucleotide triphosphate hydrolases"/>
    <property type="match status" value="1"/>
</dbReference>
<evidence type="ECO:0000259" key="4">
    <source>
        <dbReference type="PROSITE" id="PS50893"/>
    </source>
</evidence>
<dbReference type="GO" id="GO:0005524">
    <property type="term" value="F:ATP binding"/>
    <property type="evidence" value="ECO:0007669"/>
    <property type="project" value="UniProtKB-KW"/>
</dbReference>
<proteinExistence type="predicted"/>
<dbReference type="STRING" id="1121391.SAMN02745206_00236"/>
<dbReference type="OrthoDB" id="9809450at2"/>
<accession>A0A1M4TAG2</accession>
<dbReference type="InterPro" id="IPR003439">
    <property type="entry name" value="ABC_transporter-like_ATP-bd"/>
</dbReference>
<evidence type="ECO:0000313" key="5">
    <source>
        <dbReference type="EMBL" id="SHE41358.1"/>
    </source>
</evidence>
<dbReference type="GO" id="GO:0016887">
    <property type="term" value="F:ATP hydrolysis activity"/>
    <property type="evidence" value="ECO:0007669"/>
    <property type="project" value="InterPro"/>
</dbReference>
<dbReference type="InterPro" id="IPR027417">
    <property type="entry name" value="P-loop_NTPase"/>
</dbReference>
<evidence type="ECO:0000256" key="2">
    <source>
        <dbReference type="ARBA" id="ARBA00022741"/>
    </source>
</evidence>
<keyword evidence="1" id="KW-0813">Transport</keyword>
<dbReference type="PROSITE" id="PS50893">
    <property type="entry name" value="ABC_TRANSPORTER_2"/>
    <property type="match status" value="1"/>
</dbReference>
<organism evidence="5 6">
    <name type="scientific">Desulfacinum infernum DSM 9756</name>
    <dbReference type="NCBI Taxonomy" id="1121391"/>
    <lineage>
        <taxon>Bacteria</taxon>
        <taxon>Pseudomonadati</taxon>
        <taxon>Thermodesulfobacteriota</taxon>
        <taxon>Syntrophobacteria</taxon>
        <taxon>Syntrophobacterales</taxon>
        <taxon>Syntrophobacteraceae</taxon>
        <taxon>Desulfacinum</taxon>
    </lineage>
</organism>
<dbReference type="CDD" id="cd03293">
    <property type="entry name" value="ABC_NrtD_SsuB_transporters"/>
    <property type="match status" value="1"/>
</dbReference>
<dbReference type="PANTHER" id="PTHR42788:SF13">
    <property type="entry name" value="ALIPHATIC SULFONATES IMPORT ATP-BINDING PROTEIN SSUB"/>
    <property type="match status" value="1"/>
</dbReference>
<dbReference type="EMBL" id="FQVB01000004">
    <property type="protein sequence ID" value="SHE41358.1"/>
    <property type="molecule type" value="Genomic_DNA"/>
</dbReference>
<keyword evidence="3 5" id="KW-0067">ATP-binding</keyword>
<keyword evidence="6" id="KW-1185">Reference proteome</keyword>
<evidence type="ECO:0000256" key="3">
    <source>
        <dbReference type="ARBA" id="ARBA00022840"/>
    </source>
</evidence>
<evidence type="ECO:0000313" key="6">
    <source>
        <dbReference type="Proteomes" id="UP000184076"/>
    </source>
</evidence>
<dbReference type="AlphaFoldDB" id="A0A1M4TAG2"/>
<dbReference type="InterPro" id="IPR003593">
    <property type="entry name" value="AAA+_ATPase"/>
</dbReference>